<dbReference type="Proteomes" id="UP000238356">
    <property type="component" value="Unassembled WGS sequence"/>
</dbReference>
<evidence type="ECO:0000313" key="1">
    <source>
        <dbReference type="EMBL" id="PPJ27514.1"/>
    </source>
</evidence>
<gene>
    <name evidence="1" type="ORF">C5F51_15710</name>
</gene>
<dbReference type="Pfam" id="PF13450">
    <property type="entry name" value="NAD_binding_8"/>
    <property type="match status" value="1"/>
</dbReference>
<dbReference type="Gene3D" id="3.50.50.60">
    <property type="entry name" value="FAD/NAD(P)-binding domain"/>
    <property type="match status" value="1"/>
</dbReference>
<keyword evidence="2" id="KW-1185">Reference proteome</keyword>
<organism evidence="1 2">
    <name type="scientific">Nocardia nova</name>
    <dbReference type="NCBI Taxonomy" id="37330"/>
    <lineage>
        <taxon>Bacteria</taxon>
        <taxon>Bacillati</taxon>
        <taxon>Actinomycetota</taxon>
        <taxon>Actinomycetes</taxon>
        <taxon>Mycobacteriales</taxon>
        <taxon>Nocardiaceae</taxon>
        <taxon>Nocardia</taxon>
    </lineage>
</organism>
<sequence>MNSSSDVVVVGSGPNGLAAAVVCAAAGLSVTVLEAEPEAGGGCRTQRLDLAVPLWHDLCSAVHPMAVASPFFAQFDLAARGVRFGYPEISFAHPLDEAPAALAYRDLSRTVATLGEHSERDSRLYRRIMTPLVEGVDAVRGLGLSDVRSIPASVLHPRGLATAATMGIRAMQLGTRVWDRTTDAHVCGALLSGVGAHANTGIPATAGAATALLLGTLAHSHGWPIPIGGSRAITDALTADLAARGAEVICDQRVESVADLPPARVYLFDTNPWTLAEVFGDRLSARYRRAVGRFSSNNGVAKVDFVLSEPVPWADSRVAAAGTVHLGGTREQMARAESDAGRGRHNPAPMMLVSQPTVVDPTRLGPDGHRPLWSYAHVPNGSTRDITETAIEQIERFAPGFRDVVVGSRCIPASEMSSHNANYVGGDIAAGHVSLYRIMARPVAQWDPYRTSLPDVYLCSASTPPGPGVHGMPGVHAARRALRRHFGITAMPDVGPVVGPPR</sequence>
<protein>
    <submittedName>
        <fullName evidence="1">NAD(P)/FAD-dependent oxidoreductase</fullName>
    </submittedName>
</protein>
<dbReference type="EMBL" id="PSZD01000009">
    <property type="protein sequence ID" value="PPJ27514.1"/>
    <property type="molecule type" value="Genomic_DNA"/>
</dbReference>
<evidence type="ECO:0000313" key="2">
    <source>
        <dbReference type="Proteomes" id="UP000238356"/>
    </source>
</evidence>
<dbReference type="RefSeq" id="WP_064911406.1">
    <property type="nucleotide sequence ID" value="NZ_PSZD01000009.1"/>
</dbReference>
<dbReference type="AlphaFoldDB" id="A0A2S6A599"/>
<dbReference type="InterPro" id="IPR036188">
    <property type="entry name" value="FAD/NAD-bd_sf"/>
</dbReference>
<dbReference type="SUPFAM" id="SSF51905">
    <property type="entry name" value="FAD/NAD(P)-binding domain"/>
    <property type="match status" value="1"/>
</dbReference>
<comment type="caution">
    <text evidence="1">The sequence shown here is derived from an EMBL/GenBank/DDBJ whole genome shotgun (WGS) entry which is preliminary data.</text>
</comment>
<proteinExistence type="predicted"/>
<dbReference type="PANTHER" id="PTHR10668">
    <property type="entry name" value="PHYTOENE DEHYDROGENASE"/>
    <property type="match status" value="1"/>
</dbReference>
<dbReference type="PANTHER" id="PTHR10668:SF105">
    <property type="entry name" value="DEHYDROGENASE-RELATED"/>
    <property type="match status" value="1"/>
</dbReference>
<accession>A0A2S6A599</accession>
<name>A0A2S6A599_9NOCA</name>
<reference evidence="1 2" key="1">
    <citation type="submission" date="2018-02" db="EMBL/GenBank/DDBJ databases">
        <title>8 Nocardia nova and 1 Nocardia cyriacigeorgica strain used for evolution to TMP-SMX.</title>
        <authorList>
            <person name="Mehta H."/>
            <person name="Weng J."/>
            <person name="Shamoo Y."/>
        </authorList>
    </citation>
    <scope>NUCLEOTIDE SEQUENCE [LARGE SCALE GENOMIC DNA]</scope>
    <source>
        <strain evidence="1 2">BAA2227</strain>
    </source>
</reference>